<reference evidence="3" key="1">
    <citation type="journal article" date="2019" name="Int. J. Syst. Evol. Microbiol.">
        <title>The Global Catalogue of Microorganisms (GCM) 10K type strain sequencing project: providing services to taxonomists for standard genome sequencing and annotation.</title>
        <authorList>
            <consortium name="The Broad Institute Genomics Platform"/>
            <consortium name="The Broad Institute Genome Sequencing Center for Infectious Disease"/>
            <person name="Wu L."/>
            <person name="Ma J."/>
        </authorList>
    </citation>
    <scope>NUCLEOTIDE SEQUENCE [LARGE SCALE GENOMIC DNA]</scope>
    <source>
        <strain evidence="3">CCM 7526</strain>
    </source>
</reference>
<accession>A0ABW4A9P9</accession>
<protein>
    <submittedName>
        <fullName evidence="2">ALF repeat-containing protein</fullName>
    </submittedName>
</protein>
<dbReference type="EMBL" id="JBHTMK010000020">
    <property type="protein sequence ID" value="MFD1367023.1"/>
    <property type="molecule type" value="Genomic_DNA"/>
</dbReference>
<organism evidence="2 3">
    <name type="scientific">Actinoplanes sichuanensis</name>
    <dbReference type="NCBI Taxonomy" id="512349"/>
    <lineage>
        <taxon>Bacteria</taxon>
        <taxon>Bacillati</taxon>
        <taxon>Actinomycetota</taxon>
        <taxon>Actinomycetes</taxon>
        <taxon>Micromonosporales</taxon>
        <taxon>Micromonosporaceae</taxon>
        <taxon>Actinoplanes</taxon>
    </lineage>
</organism>
<feature type="region of interest" description="Disordered" evidence="1">
    <location>
        <begin position="440"/>
        <end position="467"/>
    </location>
</feature>
<comment type="caution">
    <text evidence="2">The sequence shown here is derived from an EMBL/GenBank/DDBJ whole genome shotgun (WGS) entry which is preliminary data.</text>
</comment>
<gene>
    <name evidence="2" type="ORF">ACFQ5G_16855</name>
</gene>
<feature type="non-terminal residue" evidence="2">
    <location>
        <position position="1"/>
    </location>
</feature>
<dbReference type="InterPro" id="IPR005506">
    <property type="entry name" value="DUF312_ALF"/>
</dbReference>
<evidence type="ECO:0000313" key="3">
    <source>
        <dbReference type="Proteomes" id="UP001597183"/>
    </source>
</evidence>
<sequence>RLVAAGAADAAQRAEQTARAADTERLRVQTAEAVAAAEEAKAIAARRPATILWDDPESVRVDERTAALLAEAVATGTDPQVAVRSGRQAALRLMTAGGPWSRSAAESALGGTEQDLRNWLTEGRELAAEQDDRSRVAQLAENSDKAAFKAAAATALGGDHARVLEFLRLPMYEGKVLDDRIAVAQIMSRGGQATKSAGQAALRGTVADVHAFLRTGQYPAADLDDRIAVAAAIEAGGQEVDAAAQVALAGPREYLRRFLTVELPRARQRDHDAAVHVATVRRYVAEASESAVTARKDAAEAAYLAAIARQAQEEAARWAEQARQSAAQAADFAEQARQAAVAAQQSADQAAASATAARQAAADAARAAQTATNAATRATASAAQAKASADSAATAAAQARDDALRAGQDAAAAAQAFLDTYQIWVQKQRAEDLANLNNGAGRDVVTYDDGDGDPTTPGDNGPFGGKDIPWDEPTAAMEMRAQLWVTIQGVCAVSGYNGQACALWRHYYNRSGADFIASVDNYLKDRQFKAAVDESREQMLAQARSKCISSGRATCEYWMDSRWFGVSMTENIDYRLGVRGVQLRIRGPITVTVTNGQATVSGQYGVDVYKDWNFDHGEEIWGISFDDYADMHSYGIAREFTVRGRSSVQTI</sequence>
<name>A0ABW4A9P9_9ACTN</name>
<evidence type="ECO:0000256" key="1">
    <source>
        <dbReference type="SAM" id="MobiDB-lite"/>
    </source>
</evidence>
<dbReference type="RefSeq" id="WP_378078672.1">
    <property type="nucleotide sequence ID" value="NZ_JBHTMK010000020.1"/>
</dbReference>
<dbReference type="Proteomes" id="UP001597183">
    <property type="component" value="Unassembled WGS sequence"/>
</dbReference>
<evidence type="ECO:0000313" key="2">
    <source>
        <dbReference type="EMBL" id="MFD1367023.1"/>
    </source>
</evidence>
<proteinExistence type="predicted"/>
<keyword evidence="3" id="KW-1185">Reference proteome</keyword>
<dbReference type="Pfam" id="PF03752">
    <property type="entry name" value="ALF"/>
    <property type="match status" value="3"/>
</dbReference>